<organism evidence="1 2">
    <name type="scientific">Planococcus maitriensis</name>
    <dbReference type="NCBI Taxonomy" id="221799"/>
    <lineage>
        <taxon>Bacteria</taxon>
        <taxon>Bacillati</taxon>
        <taxon>Bacillota</taxon>
        <taxon>Bacilli</taxon>
        <taxon>Bacillales</taxon>
        <taxon>Caryophanaceae</taxon>
        <taxon>Planococcus</taxon>
    </lineage>
</organism>
<protein>
    <submittedName>
        <fullName evidence="1">Uncharacterized protein</fullName>
    </submittedName>
</protein>
<dbReference type="OrthoDB" id="2988956at2"/>
<proteinExistence type="predicted"/>
<dbReference type="RefSeq" id="WP_112233583.1">
    <property type="nucleotide sequence ID" value="NZ_QLZQ01000006.1"/>
</dbReference>
<dbReference type="Pfam" id="PF26325">
    <property type="entry name" value="YhjD"/>
    <property type="match status" value="1"/>
</dbReference>
<evidence type="ECO:0000313" key="1">
    <source>
        <dbReference type="EMBL" id="RAZ66711.1"/>
    </source>
</evidence>
<comment type="caution">
    <text evidence="1">The sequence shown here is derived from an EMBL/GenBank/DDBJ whole genome shotgun (WGS) entry which is preliminary data.</text>
</comment>
<dbReference type="AlphaFoldDB" id="A0A365K2C6"/>
<dbReference type="Proteomes" id="UP000251869">
    <property type="component" value="Unassembled WGS sequence"/>
</dbReference>
<dbReference type="InterPro" id="IPR058600">
    <property type="entry name" value="YhjD-like"/>
</dbReference>
<sequence>MPLISRAEIAVFEKRVQLPMVLLILERDREWIRKSPFKLKAPYVELLDRAIERARGDLAETTELMRANGMKVRRGSKDDNFSEYVFCHGGYEDHRRYLNIRLKNAVEELLRLYLSAAAKTL</sequence>
<name>A0A365K2C6_9BACL</name>
<evidence type="ECO:0000313" key="2">
    <source>
        <dbReference type="Proteomes" id="UP000251869"/>
    </source>
</evidence>
<reference evidence="1 2" key="1">
    <citation type="submission" date="2018-06" db="EMBL/GenBank/DDBJ databases">
        <title>The draft genome sequences of strains SCU63 and S1.</title>
        <authorList>
            <person name="Gan L."/>
        </authorList>
    </citation>
    <scope>NUCLEOTIDE SEQUENCE [LARGE SCALE GENOMIC DNA]</scope>
    <source>
        <strain evidence="1 2">S1</strain>
    </source>
</reference>
<dbReference type="EMBL" id="QLZQ01000006">
    <property type="protein sequence ID" value="RAZ66711.1"/>
    <property type="molecule type" value="Genomic_DNA"/>
</dbReference>
<accession>A0A365K2C6</accession>
<keyword evidence="2" id="KW-1185">Reference proteome</keyword>
<gene>
    <name evidence="1" type="ORF">DP119_13000</name>
</gene>